<dbReference type="EMBL" id="BK059116">
    <property type="protein sequence ID" value="DAE32111.1"/>
    <property type="molecule type" value="Genomic_DNA"/>
</dbReference>
<name>A0A8S5RL82_9VIRU</name>
<evidence type="ECO:0000313" key="1">
    <source>
        <dbReference type="EMBL" id="DAE32111.1"/>
    </source>
</evidence>
<organism evidence="1">
    <name type="scientific">virus sp. ctn3M15</name>
    <dbReference type="NCBI Taxonomy" id="2825821"/>
    <lineage>
        <taxon>Viruses</taxon>
    </lineage>
</organism>
<protein>
    <submittedName>
        <fullName evidence="1">Uncharacterized protein</fullName>
    </submittedName>
</protein>
<reference evidence="1" key="1">
    <citation type="journal article" date="2021" name="Proc. Natl. Acad. Sci. U.S.A.">
        <title>A Catalog of Tens of Thousands of Viruses from Human Metagenomes Reveals Hidden Associations with Chronic Diseases.</title>
        <authorList>
            <person name="Tisza M.J."/>
            <person name="Buck C.B."/>
        </authorList>
    </citation>
    <scope>NUCLEOTIDE SEQUENCE</scope>
    <source>
        <strain evidence="1">Ctn3M15</strain>
    </source>
</reference>
<proteinExistence type="predicted"/>
<accession>A0A8S5RL82</accession>
<sequence length="31" mass="3712">MPRFAVVIEMDDLQRPRQHIRACSALKFRKV</sequence>